<gene>
    <name evidence="1" type="ORF">GIB67_015058</name>
</gene>
<proteinExistence type="predicted"/>
<sequence>MLSLTSLSRSAPKTEKNIVIRFSKLAKNSSQNESTNSFSMTSSKYSSNIGGFSNRRNLLDAMGIFGILSIFDESSPC</sequence>
<dbReference type="AlphaFoldDB" id="A0A7J7NMQ8"/>
<name>A0A7J7NMQ8_9MAGN</name>
<keyword evidence="2" id="KW-1185">Reference proteome</keyword>
<feature type="non-terminal residue" evidence="1">
    <location>
        <position position="77"/>
    </location>
</feature>
<protein>
    <submittedName>
        <fullName evidence="1">Uncharacterized protein</fullName>
    </submittedName>
</protein>
<dbReference type="Proteomes" id="UP000541444">
    <property type="component" value="Unassembled WGS sequence"/>
</dbReference>
<reference evidence="1 2" key="1">
    <citation type="journal article" date="2020" name="IScience">
        <title>Genome Sequencing of the Endangered Kingdonia uniflora (Circaeasteraceae, Ranunculales) Reveals Potential Mechanisms of Evolutionary Specialization.</title>
        <authorList>
            <person name="Sun Y."/>
            <person name="Deng T."/>
            <person name="Zhang A."/>
            <person name="Moore M.J."/>
            <person name="Landis J.B."/>
            <person name="Lin N."/>
            <person name="Zhang H."/>
            <person name="Zhang X."/>
            <person name="Huang J."/>
            <person name="Zhang X."/>
            <person name="Sun H."/>
            <person name="Wang H."/>
        </authorList>
    </citation>
    <scope>NUCLEOTIDE SEQUENCE [LARGE SCALE GENOMIC DNA]</scope>
    <source>
        <strain evidence="1">TB1705</strain>
        <tissue evidence="1">Leaf</tissue>
    </source>
</reference>
<comment type="caution">
    <text evidence="1">The sequence shown here is derived from an EMBL/GenBank/DDBJ whole genome shotgun (WGS) entry which is preliminary data.</text>
</comment>
<evidence type="ECO:0000313" key="2">
    <source>
        <dbReference type="Proteomes" id="UP000541444"/>
    </source>
</evidence>
<organism evidence="1 2">
    <name type="scientific">Kingdonia uniflora</name>
    <dbReference type="NCBI Taxonomy" id="39325"/>
    <lineage>
        <taxon>Eukaryota</taxon>
        <taxon>Viridiplantae</taxon>
        <taxon>Streptophyta</taxon>
        <taxon>Embryophyta</taxon>
        <taxon>Tracheophyta</taxon>
        <taxon>Spermatophyta</taxon>
        <taxon>Magnoliopsida</taxon>
        <taxon>Ranunculales</taxon>
        <taxon>Circaeasteraceae</taxon>
        <taxon>Kingdonia</taxon>
    </lineage>
</organism>
<dbReference type="EMBL" id="JACGCM010000694">
    <property type="protein sequence ID" value="KAF6168511.1"/>
    <property type="molecule type" value="Genomic_DNA"/>
</dbReference>
<evidence type="ECO:0000313" key="1">
    <source>
        <dbReference type="EMBL" id="KAF6168511.1"/>
    </source>
</evidence>
<accession>A0A7J7NMQ8</accession>